<dbReference type="InterPro" id="IPR043128">
    <property type="entry name" value="Rev_trsase/Diguanyl_cyclase"/>
</dbReference>
<dbReference type="NCBIfam" id="TIGR00254">
    <property type="entry name" value="GGDEF"/>
    <property type="match status" value="1"/>
</dbReference>
<dbReference type="PROSITE" id="PS50110">
    <property type="entry name" value="RESPONSE_REGULATORY"/>
    <property type="match status" value="1"/>
</dbReference>
<sequence>MNIQPNANQQTPTVLIVDDVPANLDVLVEHLQREAVHLVVALSGEEGLRLAKEIGPDLILLDVMMPGIDGFETCRRLKADQDTNDIPVVFLTAREDELDTEKGLRLGAVDYISKPFSMPILKARLRNHLALKRKSNLLLQLACTDELTRVGNRRHFNKMLHSEWGRAMRNQTPLSLVMLDVDYFKRFNDHYGHPEGDRCLAQIAGALDSVLHRPSDMLARYGGEEFVVLLPETERDGAAAIAEQLHASVFNLALPHQSAGTDGRVTISLGVATAVPAAPNTPEDLLAWADNALYQAKAQGRNQVFVAAEMDQ</sequence>
<comment type="cofactor">
    <cofactor evidence="1">
        <name>Mg(2+)</name>
        <dbReference type="ChEBI" id="CHEBI:18420"/>
    </cofactor>
</comment>
<dbReference type="SMART" id="SM00448">
    <property type="entry name" value="REC"/>
    <property type="match status" value="1"/>
</dbReference>
<dbReference type="CDD" id="cd01949">
    <property type="entry name" value="GGDEF"/>
    <property type="match status" value="1"/>
</dbReference>
<dbReference type="Gene3D" id="3.30.70.270">
    <property type="match status" value="1"/>
</dbReference>
<dbReference type="GO" id="GO:0000160">
    <property type="term" value="P:phosphorelay signal transduction system"/>
    <property type="evidence" value="ECO:0007669"/>
    <property type="project" value="InterPro"/>
</dbReference>
<evidence type="ECO:0000313" key="9">
    <source>
        <dbReference type="Proteomes" id="UP000243413"/>
    </source>
</evidence>
<dbReference type="InterPro" id="IPR011006">
    <property type="entry name" value="CheY-like_superfamily"/>
</dbReference>
<dbReference type="EMBL" id="LT629763">
    <property type="protein sequence ID" value="SDR92518.1"/>
    <property type="molecule type" value="Genomic_DNA"/>
</dbReference>
<accession>A0A1H1N0Y3</accession>
<comment type="catalytic activity">
    <reaction evidence="4">
        <text>2 GTP = 3',3'-c-di-GMP + 2 diphosphate</text>
        <dbReference type="Rhea" id="RHEA:24898"/>
        <dbReference type="ChEBI" id="CHEBI:33019"/>
        <dbReference type="ChEBI" id="CHEBI:37565"/>
        <dbReference type="ChEBI" id="CHEBI:58805"/>
        <dbReference type="EC" id="2.7.7.65"/>
    </reaction>
</comment>
<organism evidence="8 9">
    <name type="scientific">Halopseudomonas sabulinigri</name>
    <dbReference type="NCBI Taxonomy" id="472181"/>
    <lineage>
        <taxon>Bacteria</taxon>
        <taxon>Pseudomonadati</taxon>
        <taxon>Pseudomonadota</taxon>
        <taxon>Gammaproteobacteria</taxon>
        <taxon>Pseudomonadales</taxon>
        <taxon>Pseudomonadaceae</taxon>
        <taxon>Halopseudomonas</taxon>
    </lineage>
</organism>
<protein>
    <recommendedName>
        <fullName evidence="3">diguanylate cyclase</fullName>
        <ecNumber evidence="3">2.7.7.65</ecNumber>
    </recommendedName>
</protein>
<reference evidence="9" key="1">
    <citation type="submission" date="2016-10" db="EMBL/GenBank/DDBJ databases">
        <authorList>
            <person name="Varghese N."/>
            <person name="Submissions S."/>
        </authorList>
    </citation>
    <scope>NUCLEOTIDE SEQUENCE [LARGE SCALE GENOMIC DNA]</scope>
    <source>
        <strain evidence="9">JCM 14963</strain>
    </source>
</reference>
<dbReference type="GO" id="GO:1902201">
    <property type="term" value="P:negative regulation of bacterial-type flagellum-dependent cell motility"/>
    <property type="evidence" value="ECO:0007669"/>
    <property type="project" value="TreeGrafter"/>
</dbReference>
<keyword evidence="5" id="KW-0597">Phosphoprotein</keyword>
<dbReference type="OrthoDB" id="9812260at2"/>
<dbReference type="InterPro" id="IPR000160">
    <property type="entry name" value="GGDEF_dom"/>
</dbReference>
<evidence type="ECO:0000256" key="2">
    <source>
        <dbReference type="ARBA" id="ARBA00004533"/>
    </source>
</evidence>
<gene>
    <name evidence="8" type="ORF">SAMN05216271_0747</name>
</gene>
<dbReference type="InterPro" id="IPR050469">
    <property type="entry name" value="Diguanylate_Cyclase"/>
</dbReference>
<evidence type="ECO:0000259" key="7">
    <source>
        <dbReference type="PROSITE" id="PS50887"/>
    </source>
</evidence>
<evidence type="ECO:0000256" key="3">
    <source>
        <dbReference type="ARBA" id="ARBA00012528"/>
    </source>
</evidence>
<dbReference type="GO" id="GO:0043709">
    <property type="term" value="P:cell adhesion involved in single-species biofilm formation"/>
    <property type="evidence" value="ECO:0007669"/>
    <property type="project" value="TreeGrafter"/>
</dbReference>
<dbReference type="STRING" id="472181.SAMN05216271_0747"/>
<feature type="domain" description="GGDEF" evidence="7">
    <location>
        <begin position="172"/>
        <end position="309"/>
    </location>
</feature>
<evidence type="ECO:0000256" key="5">
    <source>
        <dbReference type="PROSITE-ProRule" id="PRU00169"/>
    </source>
</evidence>
<dbReference type="GO" id="GO:0052621">
    <property type="term" value="F:diguanylate cyclase activity"/>
    <property type="evidence" value="ECO:0007669"/>
    <property type="project" value="UniProtKB-EC"/>
</dbReference>
<comment type="subcellular location">
    <subcellularLocation>
        <location evidence="2">Cell inner membrane</location>
    </subcellularLocation>
</comment>
<dbReference type="AlphaFoldDB" id="A0A1H1N0Y3"/>
<evidence type="ECO:0000256" key="4">
    <source>
        <dbReference type="ARBA" id="ARBA00034247"/>
    </source>
</evidence>
<evidence type="ECO:0000259" key="6">
    <source>
        <dbReference type="PROSITE" id="PS50110"/>
    </source>
</evidence>
<dbReference type="GO" id="GO:0005886">
    <property type="term" value="C:plasma membrane"/>
    <property type="evidence" value="ECO:0007669"/>
    <property type="project" value="UniProtKB-SubCell"/>
</dbReference>
<dbReference type="InterPro" id="IPR029787">
    <property type="entry name" value="Nucleotide_cyclase"/>
</dbReference>
<dbReference type="PANTHER" id="PTHR45138:SF9">
    <property type="entry name" value="DIGUANYLATE CYCLASE DGCM-RELATED"/>
    <property type="match status" value="1"/>
</dbReference>
<name>A0A1H1N0Y3_9GAMM</name>
<dbReference type="PANTHER" id="PTHR45138">
    <property type="entry name" value="REGULATORY COMPONENTS OF SENSORY TRANSDUCTION SYSTEM"/>
    <property type="match status" value="1"/>
</dbReference>
<evidence type="ECO:0000256" key="1">
    <source>
        <dbReference type="ARBA" id="ARBA00001946"/>
    </source>
</evidence>
<dbReference type="Pfam" id="PF00072">
    <property type="entry name" value="Response_reg"/>
    <property type="match status" value="1"/>
</dbReference>
<dbReference type="RefSeq" id="WP_092283964.1">
    <property type="nucleotide sequence ID" value="NZ_LT629763.1"/>
</dbReference>
<dbReference type="Gene3D" id="3.40.50.2300">
    <property type="match status" value="1"/>
</dbReference>
<dbReference type="InterPro" id="IPR001789">
    <property type="entry name" value="Sig_transdc_resp-reg_receiver"/>
</dbReference>
<feature type="domain" description="Response regulatory" evidence="6">
    <location>
        <begin position="13"/>
        <end position="129"/>
    </location>
</feature>
<dbReference type="SUPFAM" id="SSF55073">
    <property type="entry name" value="Nucleotide cyclase"/>
    <property type="match status" value="1"/>
</dbReference>
<dbReference type="Proteomes" id="UP000243413">
    <property type="component" value="Chromosome I"/>
</dbReference>
<feature type="modified residue" description="4-aspartylphosphate" evidence="5">
    <location>
        <position position="62"/>
    </location>
</feature>
<dbReference type="SUPFAM" id="SSF52172">
    <property type="entry name" value="CheY-like"/>
    <property type="match status" value="1"/>
</dbReference>
<dbReference type="SMART" id="SM00267">
    <property type="entry name" value="GGDEF"/>
    <property type="match status" value="1"/>
</dbReference>
<dbReference type="PROSITE" id="PS50887">
    <property type="entry name" value="GGDEF"/>
    <property type="match status" value="1"/>
</dbReference>
<evidence type="ECO:0000313" key="8">
    <source>
        <dbReference type="EMBL" id="SDR92518.1"/>
    </source>
</evidence>
<proteinExistence type="predicted"/>
<dbReference type="FunFam" id="3.30.70.270:FF:000001">
    <property type="entry name" value="Diguanylate cyclase domain protein"/>
    <property type="match status" value="1"/>
</dbReference>
<dbReference type="EC" id="2.7.7.65" evidence="3"/>
<dbReference type="Pfam" id="PF00990">
    <property type="entry name" value="GGDEF"/>
    <property type="match status" value="1"/>
</dbReference>